<feature type="signal peptide" evidence="2">
    <location>
        <begin position="1"/>
        <end position="33"/>
    </location>
</feature>
<dbReference type="PROSITE" id="PS51257">
    <property type="entry name" value="PROKAR_LIPOPROTEIN"/>
    <property type="match status" value="1"/>
</dbReference>
<evidence type="ECO:0000313" key="4">
    <source>
        <dbReference type="Proteomes" id="UP000240739"/>
    </source>
</evidence>
<organism evidence="3 4">
    <name type="scientific">Paraconexibacter algicola</name>
    <dbReference type="NCBI Taxonomy" id="2133960"/>
    <lineage>
        <taxon>Bacteria</taxon>
        <taxon>Bacillati</taxon>
        <taxon>Actinomycetota</taxon>
        <taxon>Thermoleophilia</taxon>
        <taxon>Solirubrobacterales</taxon>
        <taxon>Paraconexibacteraceae</taxon>
        <taxon>Paraconexibacter</taxon>
    </lineage>
</organism>
<proteinExistence type="predicted"/>
<comment type="caution">
    <text evidence="3">The sequence shown here is derived from an EMBL/GenBank/DDBJ whole genome shotgun (WGS) entry which is preliminary data.</text>
</comment>
<feature type="chain" id="PRO_5015580053" description="Fibronectin type-III domain-containing protein" evidence="2">
    <location>
        <begin position="34"/>
        <end position="1142"/>
    </location>
</feature>
<feature type="region of interest" description="Disordered" evidence="1">
    <location>
        <begin position="32"/>
        <end position="70"/>
    </location>
</feature>
<dbReference type="RefSeq" id="WP_107569989.1">
    <property type="nucleotide sequence ID" value="NZ_PYYB01000002.1"/>
</dbReference>
<dbReference type="SUPFAM" id="SSF50939">
    <property type="entry name" value="Sialidases"/>
    <property type="match status" value="1"/>
</dbReference>
<evidence type="ECO:0000256" key="1">
    <source>
        <dbReference type="SAM" id="MobiDB-lite"/>
    </source>
</evidence>
<keyword evidence="2" id="KW-0732">Signal</keyword>
<protein>
    <recommendedName>
        <fullName evidence="5">Fibronectin type-III domain-containing protein</fullName>
    </recommendedName>
</protein>
<gene>
    <name evidence="3" type="ORF">C7Y72_14935</name>
</gene>
<evidence type="ECO:0008006" key="5">
    <source>
        <dbReference type="Google" id="ProtNLM"/>
    </source>
</evidence>
<dbReference type="Proteomes" id="UP000240739">
    <property type="component" value="Unassembled WGS sequence"/>
</dbReference>
<dbReference type="EMBL" id="PYYB01000002">
    <property type="protein sequence ID" value="PTL56270.1"/>
    <property type="molecule type" value="Genomic_DNA"/>
</dbReference>
<keyword evidence="4" id="KW-1185">Reference proteome</keyword>
<dbReference type="CDD" id="cd15482">
    <property type="entry name" value="Sialidase_non-viral"/>
    <property type="match status" value="1"/>
</dbReference>
<evidence type="ECO:0000313" key="3">
    <source>
        <dbReference type="EMBL" id="PTL56270.1"/>
    </source>
</evidence>
<accession>A0A2T4UER2</accession>
<dbReference type="InterPro" id="IPR036278">
    <property type="entry name" value="Sialidase_sf"/>
</dbReference>
<dbReference type="OrthoDB" id="5958808at2"/>
<name>A0A2T4UER2_9ACTN</name>
<sequence>MIERTTARGRGRLPGVLLAVATAAACVVPAADAQRTPAKRPVQKGGVYSTPGYKGTRTLPRTGPAPAPPSVALSADGWKPDVLVDAAGTAHVVWVTNAPAPGNDQISYCRLPRGATACANPNTTPFDPALTPSADFAGPRILQVGDGLVVLTSRYPAVVQHPDGQTSDRTLYAYTSTDGGQTWSPPTIVGTQEASGDAVVFGGAAPRLGVISDTQTGGTVFQSVVPGQYSRATALLGPGDQAYDGSLALEGDQPVAAFADLSGNTIVRRLPAGADPADAAAWTSTVVPGAEEPRLASGPRGPFLLSRAGLRAPYEVRPLTGGAVGAPVPLALPDLATGSQRELAQDPAGALHAVFADAIGTTLLASDSTDGGRSWSPPRTAAIAQGAFDGLRSAAAADGGGVTVYRKDPTGLTSGTIGLSAFGTLSPTGVPGLGALAGGGIPGATAGCDGVRVGDLQIRPQQGCLLPSVDPKYPGASVSEGEVDLMGLILRPDPGVRILLDPRRARLDTTGKVRVLLRGAGLEVTLLHEELHIQFPDTREGGTLLDFDPADVKLAGFPISGRIKVLLTRTGVRIPIQLSLPGAFGGITGDATLLAELGKGVTLDSVKLAVKRAPVGPLEVRDLLISYSGGTETWRGAALVVLPGGAALGADVTFVGGRFTMGDFRVRPPFPGVLIAPNTYFTEVRGGFALDPVQIKVGASFGAFPIAPPSTYTVGVDGDLTLTIDGGSVLLRFDGRGSIAGISLATAALQATTDGYADLTAGYDVDLKAVRVKGSIEGFLDGRRGQFGAKGSADVELAGFLPATGSRAAISNKGFGACYSVAGAGAYVGYLFDKPIPSGVRIGVGCDLTAFTIERPGLRLAPRQVPGGRTFTVTAGTKIQNVELNATAGSPAVTLIGPDGATVTPADARTTGSFAGPAVVLPLPDAARTLVVLNDPKPGVWTVAPAPDSPAITELLVARDAKPVKVTATVTRRGARRVLRYRIADRGGAVVRFSEQGARAAVASLGTATGDRGTLTFTPADGPGGRRQIVALVSRGDLPLSAPVVATYTAPAPQRPATVRGVRARRTSGAVTVRWRAAARATGYVVRVRGRSSGRTLARVLGSRSRSVRITGVSADDGRLTVTVTGRDRRGRLGRASTVRVR</sequence>
<dbReference type="AlphaFoldDB" id="A0A2T4UER2"/>
<evidence type="ECO:0000256" key="2">
    <source>
        <dbReference type="SAM" id="SignalP"/>
    </source>
</evidence>
<reference evidence="3 4" key="1">
    <citation type="submission" date="2018-03" db="EMBL/GenBank/DDBJ databases">
        <title>Aquarubrobacter algicola gen. nov., sp. nov., a novel actinobacterium isolated from shallow eutrophic lake during the end of cyanobacterial harmful algal blooms.</title>
        <authorList>
            <person name="Chun S.J."/>
        </authorList>
    </citation>
    <scope>NUCLEOTIDE SEQUENCE [LARGE SCALE GENOMIC DNA]</scope>
    <source>
        <strain evidence="3 4">Seoho-28</strain>
    </source>
</reference>